<evidence type="ECO:0000256" key="2">
    <source>
        <dbReference type="SAM" id="SignalP"/>
    </source>
</evidence>
<evidence type="ECO:0000256" key="1">
    <source>
        <dbReference type="SAM" id="MobiDB-lite"/>
    </source>
</evidence>
<dbReference type="Proteomes" id="UP000036681">
    <property type="component" value="Unplaced"/>
</dbReference>
<name>A0A0M3HRR0_ASCLU</name>
<dbReference type="WBParaSite" id="ALUE_0000503401-mRNA-1">
    <property type="protein sequence ID" value="ALUE_0000503401-mRNA-1"/>
    <property type="gene ID" value="ALUE_0000503401"/>
</dbReference>
<evidence type="ECO:0000313" key="4">
    <source>
        <dbReference type="WBParaSite" id="ALUE_0000503401-mRNA-1"/>
    </source>
</evidence>
<feature type="chain" id="PRO_5005656616" evidence="2">
    <location>
        <begin position="22"/>
        <end position="89"/>
    </location>
</feature>
<feature type="compositionally biased region" description="Basic and acidic residues" evidence="1">
    <location>
        <begin position="35"/>
        <end position="60"/>
    </location>
</feature>
<feature type="region of interest" description="Disordered" evidence="1">
    <location>
        <begin position="35"/>
        <end position="65"/>
    </location>
</feature>
<keyword evidence="3" id="KW-1185">Reference proteome</keyword>
<reference evidence="4" key="1">
    <citation type="submission" date="2017-02" db="UniProtKB">
        <authorList>
            <consortium name="WormBaseParasite"/>
        </authorList>
    </citation>
    <scope>IDENTIFICATION</scope>
</reference>
<organism evidence="3 4">
    <name type="scientific">Ascaris lumbricoides</name>
    <name type="common">Giant roundworm</name>
    <dbReference type="NCBI Taxonomy" id="6252"/>
    <lineage>
        <taxon>Eukaryota</taxon>
        <taxon>Metazoa</taxon>
        <taxon>Ecdysozoa</taxon>
        <taxon>Nematoda</taxon>
        <taxon>Chromadorea</taxon>
        <taxon>Rhabditida</taxon>
        <taxon>Spirurina</taxon>
        <taxon>Ascaridomorpha</taxon>
        <taxon>Ascaridoidea</taxon>
        <taxon>Ascarididae</taxon>
        <taxon>Ascaris</taxon>
    </lineage>
</organism>
<accession>A0A0M3HRR0</accession>
<evidence type="ECO:0000313" key="3">
    <source>
        <dbReference type="Proteomes" id="UP000036681"/>
    </source>
</evidence>
<feature type="signal peptide" evidence="2">
    <location>
        <begin position="1"/>
        <end position="21"/>
    </location>
</feature>
<proteinExistence type="predicted"/>
<protein>
    <submittedName>
        <fullName evidence="4">Uncharacterized protein</fullName>
    </submittedName>
</protein>
<keyword evidence="2" id="KW-0732">Signal</keyword>
<sequence>MSLLWLITAILLVLLLLMILGFWHEYTNEVKVQEERRLSPSRTSETKIESEKRNEHNIEKSEDEMIPSITPSEFNKTSLNFFPTKPFEQ</sequence>
<dbReference type="AlphaFoldDB" id="A0A0M3HRR0"/>